<name>A0A8S9YNJ5_9TREM</name>
<keyword evidence="11" id="KW-1185">Reference proteome</keyword>
<evidence type="ECO:0000256" key="8">
    <source>
        <dbReference type="ARBA" id="ARBA00023288"/>
    </source>
</evidence>
<dbReference type="InterPro" id="IPR027417">
    <property type="entry name" value="P-loop_NTPase"/>
</dbReference>
<evidence type="ECO:0000256" key="6">
    <source>
        <dbReference type="ARBA" id="ARBA00023134"/>
    </source>
</evidence>
<comment type="similarity">
    <text evidence="2">Belongs to the small GTPase superfamily. Rho family.</text>
</comment>
<dbReference type="GO" id="GO:0003924">
    <property type="term" value="F:GTPase activity"/>
    <property type="evidence" value="ECO:0007669"/>
    <property type="project" value="InterPro"/>
</dbReference>
<evidence type="ECO:0000256" key="7">
    <source>
        <dbReference type="ARBA" id="ARBA00023136"/>
    </source>
</evidence>
<keyword evidence="7" id="KW-0472">Membrane</keyword>
<dbReference type="AlphaFoldDB" id="A0A8S9YNJ5"/>
<evidence type="ECO:0000256" key="9">
    <source>
        <dbReference type="ARBA" id="ARBA00023289"/>
    </source>
</evidence>
<dbReference type="EMBL" id="JTDE01004803">
    <property type="protein sequence ID" value="KAF7252990.1"/>
    <property type="molecule type" value="Genomic_DNA"/>
</dbReference>
<protein>
    <submittedName>
        <fullName evidence="10">Uncharacterized protein</fullName>
    </submittedName>
</protein>
<dbReference type="PANTHER" id="PTHR24072">
    <property type="entry name" value="RHO FAMILY GTPASE"/>
    <property type="match status" value="1"/>
</dbReference>
<dbReference type="GO" id="GO:0005886">
    <property type="term" value="C:plasma membrane"/>
    <property type="evidence" value="ECO:0007669"/>
    <property type="project" value="UniProtKB-SubCell"/>
</dbReference>
<dbReference type="PRINTS" id="PR00449">
    <property type="entry name" value="RASTRNSFRMNG"/>
</dbReference>
<keyword evidence="9" id="KW-0636">Prenylation</keyword>
<dbReference type="Proteomes" id="UP000822476">
    <property type="component" value="Unassembled WGS sequence"/>
</dbReference>
<keyword evidence="4" id="KW-0488">Methylation</keyword>
<dbReference type="PROSITE" id="PS51421">
    <property type="entry name" value="RAS"/>
    <property type="match status" value="1"/>
</dbReference>
<dbReference type="SUPFAM" id="SSF52540">
    <property type="entry name" value="P-loop containing nucleoside triphosphate hydrolases"/>
    <property type="match status" value="1"/>
</dbReference>
<accession>A0A8S9YNJ5</accession>
<dbReference type="Pfam" id="PF00071">
    <property type="entry name" value="Ras"/>
    <property type="match status" value="1"/>
</dbReference>
<dbReference type="InterPro" id="IPR005225">
    <property type="entry name" value="Small_GTP-bd"/>
</dbReference>
<reference evidence="10" key="1">
    <citation type="submission" date="2019-07" db="EMBL/GenBank/DDBJ databases">
        <title>Annotation for the trematode Paragonimus miyazaki's.</title>
        <authorList>
            <person name="Choi Y.-J."/>
        </authorList>
    </citation>
    <scope>NUCLEOTIDE SEQUENCE</scope>
    <source>
        <strain evidence="10">Japan</strain>
    </source>
</reference>
<dbReference type="NCBIfam" id="TIGR00231">
    <property type="entry name" value="small_GTP"/>
    <property type="match status" value="1"/>
</dbReference>
<evidence type="ECO:0000256" key="2">
    <source>
        <dbReference type="ARBA" id="ARBA00010142"/>
    </source>
</evidence>
<keyword evidence="3" id="KW-1003">Cell membrane</keyword>
<dbReference type="SMART" id="SM00175">
    <property type="entry name" value="RAB"/>
    <property type="match status" value="1"/>
</dbReference>
<dbReference type="GO" id="GO:0005525">
    <property type="term" value="F:GTP binding"/>
    <property type="evidence" value="ECO:0007669"/>
    <property type="project" value="UniProtKB-KW"/>
</dbReference>
<dbReference type="FunFam" id="3.40.50.300:FF:000983">
    <property type="entry name" value="Rho family GTPase"/>
    <property type="match status" value="1"/>
</dbReference>
<evidence type="ECO:0000313" key="11">
    <source>
        <dbReference type="Proteomes" id="UP000822476"/>
    </source>
</evidence>
<comment type="subcellular location">
    <subcellularLocation>
        <location evidence="1">Cell membrane</location>
        <topology evidence="1">Lipid-anchor</topology>
        <orientation evidence="1">Cytoplasmic side</orientation>
    </subcellularLocation>
</comment>
<dbReference type="InterPro" id="IPR003578">
    <property type="entry name" value="Small_GTPase_Rho"/>
</dbReference>
<dbReference type="CDD" id="cd00157">
    <property type="entry name" value="Rho"/>
    <property type="match status" value="1"/>
</dbReference>
<sequence>MSSGRPLKIVVIGDGMVGKTCLLMTYVRKAFPEQYIPTVFENYSGSVHVGGEEVAFELWDTAGQEEYSHLRPLTYSNVDVIILCFSLIRQPSFDNVESKWLKEIRDSGDLKNKPFILVGTMSDYRAETSKLGIAPVISHDKGRRLAKSIGAVGYLECSAKLNSGVKEVFNMAIQCGLDNRVSKPKKHRYQAKLGLAVLI</sequence>
<evidence type="ECO:0000256" key="1">
    <source>
        <dbReference type="ARBA" id="ARBA00004342"/>
    </source>
</evidence>
<evidence type="ECO:0000256" key="5">
    <source>
        <dbReference type="ARBA" id="ARBA00022741"/>
    </source>
</evidence>
<dbReference type="Gene3D" id="3.40.50.300">
    <property type="entry name" value="P-loop containing nucleotide triphosphate hydrolases"/>
    <property type="match status" value="1"/>
</dbReference>
<dbReference type="InterPro" id="IPR001806">
    <property type="entry name" value="Small_GTPase"/>
</dbReference>
<evidence type="ECO:0000256" key="4">
    <source>
        <dbReference type="ARBA" id="ARBA00022481"/>
    </source>
</evidence>
<organism evidence="10 11">
    <name type="scientific">Paragonimus skrjabini miyazakii</name>
    <dbReference type="NCBI Taxonomy" id="59628"/>
    <lineage>
        <taxon>Eukaryota</taxon>
        <taxon>Metazoa</taxon>
        <taxon>Spiralia</taxon>
        <taxon>Lophotrochozoa</taxon>
        <taxon>Platyhelminthes</taxon>
        <taxon>Trematoda</taxon>
        <taxon>Digenea</taxon>
        <taxon>Plagiorchiida</taxon>
        <taxon>Troglotremata</taxon>
        <taxon>Troglotrematidae</taxon>
        <taxon>Paragonimus</taxon>
    </lineage>
</organism>
<keyword evidence="6" id="KW-0342">GTP-binding</keyword>
<dbReference type="PROSITE" id="PS51420">
    <property type="entry name" value="RHO"/>
    <property type="match status" value="1"/>
</dbReference>
<keyword evidence="8" id="KW-0449">Lipoprotein</keyword>
<evidence type="ECO:0000256" key="3">
    <source>
        <dbReference type="ARBA" id="ARBA00022475"/>
    </source>
</evidence>
<dbReference type="GO" id="GO:0007264">
    <property type="term" value="P:small GTPase-mediated signal transduction"/>
    <property type="evidence" value="ECO:0007669"/>
    <property type="project" value="InterPro"/>
</dbReference>
<proteinExistence type="inferred from homology"/>
<dbReference type="SMART" id="SM00174">
    <property type="entry name" value="RHO"/>
    <property type="match status" value="1"/>
</dbReference>
<evidence type="ECO:0000313" key="10">
    <source>
        <dbReference type="EMBL" id="KAF7252990.1"/>
    </source>
</evidence>
<dbReference type="SMART" id="SM00173">
    <property type="entry name" value="RAS"/>
    <property type="match status" value="1"/>
</dbReference>
<dbReference type="OrthoDB" id="8830751at2759"/>
<comment type="caution">
    <text evidence="10">The sequence shown here is derived from an EMBL/GenBank/DDBJ whole genome shotgun (WGS) entry which is preliminary data.</text>
</comment>
<gene>
    <name evidence="10" type="ORF">EG68_09096</name>
</gene>
<keyword evidence="5" id="KW-0547">Nucleotide-binding</keyword>
<dbReference type="PROSITE" id="PS51419">
    <property type="entry name" value="RAB"/>
    <property type="match status" value="1"/>
</dbReference>